<sequence>MTSSAVRPDGHPLRLLCESLQSRLDELSVELTDDIRREIPSYAAMPLAEQRRTVRVRLGYALRGLALDVEPTAENLLEVQTASRRRAYYGLPVQDVLATFHLVSRRLWDELRAAARGTAAEDTAIELVAPLWLWVQAMSGVVADVYADEAGARYGREAGLRQRFLELLRTGGAPREHTAEIARELGFDPDGEFQALCTTAAVWAAEGRLGLLQRAAQQVAGKVSCGLSGELMVAITQRGDPADLVTRVIKLGGDDALVGVGLVRPGLAGAEMSISDAERALVVAEQGGRATAFEDAWLRASLVDSRDRLLPLFAEVRRVAGEQPQLAETVLAFADAGLSLAHAADALRIHPNTVAYRLGQWHKLTGTDPRTFDGLLRSVVGITG</sequence>
<evidence type="ECO:0000256" key="1">
    <source>
        <dbReference type="ARBA" id="ARBA00006754"/>
    </source>
</evidence>
<dbReference type="Gene3D" id="1.10.10.2840">
    <property type="entry name" value="PucR C-terminal helix-turn-helix domain"/>
    <property type="match status" value="1"/>
</dbReference>
<dbReference type="RefSeq" id="WP_388103729.1">
    <property type="nucleotide sequence ID" value="NZ_JBIAHM010000002.1"/>
</dbReference>
<dbReference type="Pfam" id="PF13556">
    <property type="entry name" value="HTH_30"/>
    <property type="match status" value="1"/>
</dbReference>
<dbReference type="PANTHER" id="PTHR33744:SF1">
    <property type="entry name" value="DNA-BINDING TRANSCRIPTIONAL ACTIVATOR ADER"/>
    <property type="match status" value="1"/>
</dbReference>
<reference evidence="5 6" key="1">
    <citation type="submission" date="2024-10" db="EMBL/GenBank/DDBJ databases">
        <title>The Natural Products Discovery Center: Release of the First 8490 Sequenced Strains for Exploring Actinobacteria Biosynthetic Diversity.</title>
        <authorList>
            <person name="Kalkreuter E."/>
            <person name="Kautsar S.A."/>
            <person name="Yang D."/>
            <person name="Bader C.D."/>
            <person name="Teijaro C.N."/>
            <person name="Fluegel L."/>
            <person name="Davis C.M."/>
            <person name="Simpson J.R."/>
            <person name="Lauterbach L."/>
            <person name="Steele A.D."/>
            <person name="Gui C."/>
            <person name="Meng S."/>
            <person name="Li G."/>
            <person name="Viehrig K."/>
            <person name="Ye F."/>
            <person name="Su P."/>
            <person name="Kiefer A.F."/>
            <person name="Nichols A."/>
            <person name="Cepeda A.J."/>
            <person name="Yan W."/>
            <person name="Fan B."/>
            <person name="Jiang Y."/>
            <person name="Adhikari A."/>
            <person name="Zheng C.-J."/>
            <person name="Schuster L."/>
            <person name="Cowan T.M."/>
            <person name="Smanski M.J."/>
            <person name="Chevrette M.G."/>
            <person name="De Carvalho L.P.S."/>
            <person name="Shen B."/>
        </authorList>
    </citation>
    <scope>NUCLEOTIDE SEQUENCE [LARGE SCALE GENOMIC DNA]</scope>
    <source>
        <strain evidence="5 6">NPDC006488</strain>
    </source>
</reference>
<feature type="domain" description="RsbT co-antagonist protein RsbRD N-terminal" evidence="3">
    <location>
        <begin position="25"/>
        <end position="158"/>
    </location>
</feature>
<accession>A0ABW6LZ00</accession>
<dbReference type="InterPro" id="IPR025751">
    <property type="entry name" value="RsbRD_N_dom"/>
</dbReference>
<name>A0ABW6LZ00_9ACTN</name>
<proteinExistence type="inferred from homology"/>
<keyword evidence="6" id="KW-1185">Reference proteome</keyword>
<dbReference type="InterPro" id="IPR041522">
    <property type="entry name" value="CdaR_GGDEF"/>
</dbReference>
<dbReference type="InterPro" id="IPR051448">
    <property type="entry name" value="CdaR-like_regulators"/>
</dbReference>
<protein>
    <submittedName>
        <fullName evidence="5">PucR family transcriptional regulator</fullName>
    </submittedName>
</protein>
<gene>
    <name evidence="5" type="ORF">ACFYNQ_07390</name>
</gene>
<dbReference type="Pfam" id="PF17853">
    <property type="entry name" value="GGDEF_2"/>
    <property type="match status" value="1"/>
</dbReference>
<comment type="caution">
    <text evidence="5">The sequence shown here is derived from an EMBL/GenBank/DDBJ whole genome shotgun (WGS) entry which is preliminary data.</text>
</comment>
<comment type="similarity">
    <text evidence="1">Belongs to the CdaR family.</text>
</comment>
<feature type="domain" description="PucR C-terminal helix-turn-helix" evidence="2">
    <location>
        <begin position="326"/>
        <end position="377"/>
    </location>
</feature>
<dbReference type="EMBL" id="JBIAHM010000002">
    <property type="protein sequence ID" value="MFE9598393.1"/>
    <property type="molecule type" value="Genomic_DNA"/>
</dbReference>
<organism evidence="5 6">
    <name type="scientific">Streptomyces hokutonensis</name>
    <dbReference type="NCBI Taxonomy" id="1306990"/>
    <lineage>
        <taxon>Bacteria</taxon>
        <taxon>Bacillati</taxon>
        <taxon>Actinomycetota</taxon>
        <taxon>Actinomycetes</taxon>
        <taxon>Kitasatosporales</taxon>
        <taxon>Streptomycetaceae</taxon>
        <taxon>Streptomyces</taxon>
    </lineage>
</organism>
<feature type="domain" description="CdaR GGDEF-like" evidence="4">
    <location>
        <begin position="172"/>
        <end position="281"/>
    </location>
</feature>
<evidence type="ECO:0000313" key="5">
    <source>
        <dbReference type="EMBL" id="MFE9598393.1"/>
    </source>
</evidence>
<evidence type="ECO:0000313" key="6">
    <source>
        <dbReference type="Proteomes" id="UP001601303"/>
    </source>
</evidence>
<dbReference type="InterPro" id="IPR025736">
    <property type="entry name" value="PucR_C-HTH_dom"/>
</dbReference>
<dbReference type="InterPro" id="IPR042070">
    <property type="entry name" value="PucR_C-HTH_sf"/>
</dbReference>
<evidence type="ECO:0000259" key="2">
    <source>
        <dbReference type="Pfam" id="PF13556"/>
    </source>
</evidence>
<dbReference type="Proteomes" id="UP001601303">
    <property type="component" value="Unassembled WGS sequence"/>
</dbReference>
<evidence type="ECO:0000259" key="3">
    <source>
        <dbReference type="Pfam" id="PF14361"/>
    </source>
</evidence>
<evidence type="ECO:0000259" key="4">
    <source>
        <dbReference type="Pfam" id="PF17853"/>
    </source>
</evidence>
<dbReference type="Pfam" id="PF14361">
    <property type="entry name" value="RsbRD_N"/>
    <property type="match status" value="1"/>
</dbReference>
<dbReference type="PANTHER" id="PTHR33744">
    <property type="entry name" value="CARBOHYDRATE DIACID REGULATOR"/>
    <property type="match status" value="1"/>
</dbReference>